<evidence type="ECO:0000256" key="6">
    <source>
        <dbReference type="RuleBase" id="RU003811"/>
    </source>
</evidence>
<evidence type="ECO:0000256" key="4">
    <source>
        <dbReference type="ARBA" id="ARBA00022840"/>
    </source>
</evidence>
<dbReference type="Pfam" id="PF02540">
    <property type="entry name" value="NAD_synthase"/>
    <property type="match status" value="1"/>
</dbReference>
<keyword evidence="2 6" id="KW-0436">Ligase</keyword>
<comment type="caution">
    <text evidence="9">The sequence shown here is derived from an EMBL/GenBank/DDBJ whole genome shotgun (WGS) entry which is preliminary data.</text>
</comment>
<dbReference type="GO" id="GO:0008795">
    <property type="term" value="F:NAD+ synthase activity"/>
    <property type="evidence" value="ECO:0007669"/>
    <property type="project" value="UniProtKB-EC"/>
</dbReference>
<proteinExistence type="inferred from homology"/>
<dbReference type="Proteomes" id="UP000178040">
    <property type="component" value="Unassembled WGS sequence"/>
</dbReference>
<dbReference type="InterPro" id="IPR022310">
    <property type="entry name" value="NAD/GMP_synthase"/>
</dbReference>
<dbReference type="SUPFAM" id="SSF52402">
    <property type="entry name" value="Adenine nucleotide alpha hydrolases-like"/>
    <property type="match status" value="1"/>
</dbReference>
<dbReference type="EMBL" id="MGAI01000015">
    <property type="protein sequence ID" value="OGK45161.1"/>
    <property type="molecule type" value="Genomic_DNA"/>
</dbReference>
<dbReference type="InterPro" id="IPR003694">
    <property type="entry name" value="NAD_synthase"/>
</dbReference>
<evidence type="ECO:0000256" key="1">
    <source>
        <dbReference type="ARBA" id="ARBA00004790"/>
    </source>
</evidence>
<accession>A0A1F7IPA5</accession>
<dbReference type="GO" id="GO:0005737">
    <property type="term" value="C:cytoplasm"/>
    <property type="evidence" value="ECO:0007669"/>
    <property type="project" value="InterPro"/>
</dbReference>
<dbReference type="CDD" id="cd00553">
    <property type="entry name" value="NAD_synthase"/>
    <property type="match status" value="1"/>
</dbReference>
<comment type="pathway">
    <text evidence="1">Cofactor biosynthesis; NAD(+) biosynthesis.</text>
</comment>
<evidence type="ECO:0000313" key="9">
    <source>
        <dbReference type="EMBL" id="OGK45161.1"/>
    </source>
</evidence>
<evidence type="ECO:0000256" key="2">
    <source>
        <dbReference type="ARBA" id="ARBA00022598"/>
    </source>
</evidence>
<dbReference type="Gene3D" id="3.40.50.620">
    <property type="entry name" value="HUPs"/>
    <property type="match status" value="1"/>
</dbReference>
<dbReference type="GO" id="GO:0004359">
    <property type="term" value="F:glutaminase activity"/>
    <property type="evidence" value="ECO:0007669"/>
    <property type="project" value="InterPro"/>
</dbReference>
<gene>
    <name evidence="9" type="ORF">A3B40_02010</name>
</gene>
<dbReference type="NCBIfam" id="NF010587">
    <property type="entry name" value="PRK13980.1"/>
    <property type="match status" value="1"/>
</dbReference>
<dbReference type="GO" id="GO:0003952">
    <property type="term" value="F:NAD+ synthase (glutamine-hydrolyzing) activity"/>
    <property type="evidence" value="ECO:0007669"/>
    <property type="project" value="InterPro"/>
</dbReference>
<keyword evidence="3 6" id="KW-0547">Nucleotide-binding</keyword>
<evidence type="ECO:0000256" key="7">
    <source>
        <dbReference type="RuleBase" id="RU003812"/>
    </source>
</evidence>
<dbReference type="EC" id="6.3.1.5" evidence="7"/>
<dbReference type="AlphaFoldDB" id="A0A1F7IPA5"/>
<keyword evidence="5 6" id="KW-0520">NAD</keyword>
<dbReference type="GO" id="GO:0005524">
    <property type="term" value="F:ATP binding"/>
    <property type="evidence" value="ECO:0007669"/>
    <property type="project" value="UniProtKB-KW"/>
</dbReference>
<protein>
    <recommendedName>
        <fullName evidence="7">NH(3)-dependent NAD(+) synthetase</fullName>
        <ecNumber evidence="7">6.3.1.5</ecNumber>
    </recommendedName>
</protein>
<evidence type="ECO:0000256" key="5">
    <source>
        <dbReference type="ARBA" id="ARBA00023027"/>
    </source>
</evidence>
<comment type="similarity">
    <text evidence="6">Belongs to the NAD synthetase family.</text>
</comment>
<evidence type="ECO:0000313" key="10">
    <source>
        <dbReference type="Proteomes" id="UP000178040"/>
    </source>
</evidence>
<name>A0A1F7IPA5_9BACT</name>
<sequence length="271" mass="31207">MKPPIPSINPKKETEKISHFIKTALKKTGFKKIVIGLSGGIDSTTCLYLIRKVLPPQNIFITYLPYFQPPNYTRGKPNISVIKKVCYNLQIPEENQYIISIKKPVDSITHMFKISNLSDHGRVRIGNIMARVRMIIIYDLAKKHNGLVCGTENKSEHLLGYFTRFGDEASDIEPILHLYKTQVYQLARSLKIPEEIINAKPTAGLWTGQTDEAEFGFSYEEADQVLYLYFDQKLSLDEIKKRRFKNAIKILEFVKKNSFKHHTPYTLTPVK</sequence>
<reference evidence="9 10" key="1">
    <citation type="journal article" date="2016" name="Nat. Commun.">
        <title>Thousands of microbial genomes shed light on interconnected biogeochemical processes in an aquifer system.</title>
        <authorList>
            <person name="Anantharaman K."/>
            <person name="Brown C.T."/>
            <person name="Hug L.A."/>
            <person name="Sharon I."/>
            <person name="Castelle C.J."/>
            <person name="Probst A.J."/>
            <person name="Thomas B.C."/>
            <person name="Singh A."/>
            <person name="Wilkins M.J."/>
            <person name="Karaoz U."/>
            <person name="Brodie E.L."/>
            <person name="Williams K.H."/>
            <person name="Hubbard S.S."/>
            <person name="Banfield J.F."/>
        </authorList>
    </citation>
    <scope>NUCLEOTIDE SEQUENCE [LARGE SCALE GENOMIC DNA]</scope>
</reference>
<dbReference type="PANTHER" id="PTHR23090:SF9">
    <property type="entry name" value="GLUTAMINE-DEPENDENT NAD(+) SYNTHETASE"/>
    <property type="match status" value="1"/>
</dbReference>
<organism evidence="9 10">
    <name type="scientific">Candidatus Roizmanbacteria bacterium RIFCSPLOWO2_01_FULL_37_16</name>
    <dbReference type="NCBI Taxonomy" id="1802058"/>
    <lineage>
        <taxon>Bacteria</taxon>
        <taxon>Candidatus Roizmaniibacteriota</taxon>
    </lineage>
</organism>
<keyword evidence="4 6" id="KW-0067">ATP-binding</keyword>
<feature type="domain" description="NAD/GMP synthase" evidence="8">
    <location>
        <begin position="15"/>
        <end position="264"/>
    </location>
</feature>
<dbReference type="InterPro" id="IPR014729">
    <property type="entry name" value="Rossmann-like_a/b/a_fold"/>
</dbReference>
<dbReference type="GO" id="GO:0009435">
    <property type="term" value="P:NAD+ biosynthetic process"/>
    <property type="evidence" value="ECO:0007669"/>
    <property type="project" value="UniProtKB-UniPathway"/>
</dbReference>
<dbReference type="PANTHER" id="PTHR23090">
    <property type="entry name" value="NH 3 /GLUTAMINE-DEPENDENT NAD + SYNTHETASE"/>
    <property type="match status" value="1"/>
</dbReference>
<evidence type="ECO:0000259" key="8">
    <source>
        <dbReference type="Pfam" id="PF02540"/>
    </source>
</evidence>
<dbReference type="UniPathway" id="UPA00253"/>
<evidence type="ECO:0000256" key="3">
    <source>
        <dbReference type="ARBA" id="ARBA00022741"/>
    </source>
</evidence>
<comment type="catalytic activity">
    <reaction evidence="7">
        <text>deamido-NAD(+) + NH4(+) + ATP = AMP + diphosphate + NAD(+) + H(+)</text>
        <dbReference type="Rhea" id="RHEA:21188"/>
        <dbReference type="ChEBI" id="CHEBI:15378"/>
        <dbReference type="ChEBI" id="CHEBI:28938"/>
        <dbReference type="ChEBI" id="CHEBI:30616"/>
        <dbReference type="ChEBI" id="CHEBI:33019"/>
        <dbReference type="ChEBI" id="CHEBI:57540"/>
        <dbReference type="ChEBI" id="CHEBI:58437"/>
        <dbReference type="ChEBI" id="CHEBI:456215"/>
        <dbReference type="EC" id="6.3.1.5"/>
    </reaction>
</comment>
<dbReference type="NCBIfam" id="TIGR00552">
    <property type="entry name" value="nadE"/>
    <property type="match status" value="1"/>
</dbReference>